<accession>A0ABN7I7I8</accession>
<gene>
    <name evidence="1" type="ORF">LMG27952_05873</name>
</gene>
<dbReference type="RefSeq" id="WP_201699403.1">
    <property type="nucleotide sequence ID" value="NZ_CAJHCQ010000019.1"/>
</dbReference>
<keyword evidence="2" id="KW-1185">Reference proteome</keyword>
<dbReference type="Proteomes" id="UP000656319">
    <property type="component" value="Unassembled WGS sequence"/>
</dbReference>
<dbReference type="InterPro" id="IPR024487">
    <property type="entry name" value="CBP_BcsR"/>
</dbReference>
<proteinExistence type="predicted"/>
<reference evidence="1 2" key="1">
    <citation type="submission" date="2020-10" db="EMBL/GenBank/DDBJ databases">
        <authorList>
            <person name="Peeters C."/>
        </authorList>
    </citation>
    <scope>NUCLEOTIDE SEQUENCE [LARGE SCALE GENOMIC DNA]</scope>
    <source>
        <strain evidence="1 2">LMG 27952</strain>
    </source>
</reference>
<dbReference type="EMBL" id="CAJHCQ010000019">
    <property type="protein sequence ID" value="CAD6555621.1"/>
    <property type="molecule type" value="Genomic_DNA"/>
</dbReference>
<evidence type="ECO:0008006" key="3">
    <source>
        <dbReference type="Google" id="ProtNLM"/>
    </source>
</evidence>
<evidence type="ECO:0000313" key="2">
    <source>
        <dbReference type="Proteomes" id="UP000656319"/>
    </source>
</evidence>
<name>A0ABN7I7I8_9BURK</name>
<protein>
    <recommendedName>
        <fullName evidence="3">Cellulose biosynthesis protein BcsR</fullName>
    </recommendedName>
</protein>
<organism evidence="1 2">
    <name type="scientific">Paraburkholderia hiiakae</name>
    <dbReference type="NCBI Taxonomy" id="1081782"/>
    <lineage>
        <taxon>Bacteria</taxon>
        <taxon>Pseudomonadati</taxon>
        <taxon>Pseudomonadota</taxon>
        <taxon>Betaproteobacteria</taxon>
        <taxon>Burkholderiales</taxon>
        <taxon>Burkholderiaceae</taxon>
        <taxon>Paraburkholderia</taxon>
    </lineage>
</organism>
<evidence type="ECO:0000313" key="1">
    <source>
        <dbReference type="EMBL" id="CAD6555621.1"/>
    </source>
</evidence>
<comment type="caution">
    <text evidence="1">The sequence shown here is derived from an EMBL/GenBank/DDBJ whole genome shotgun (WGS) entry which is preliminary data.</text>
</comment>
<sequence length="146" mass="15286">MSSASDIANLFEVVDTSPSQYQEVERAEQMQGLRGRWSTLNVAEPDPVVPAPVALAQGDAADSADVHDTTVSFPDAVESQPPIACSIPAVASEPPPVEQAAAEQPVVQSTPEPVVAVQQSAALSSVFARLMERNEPRGDVAQRGAP</sequence>
<dbReference type="Pfam" id="PF10945">
    <property type="entry name" value="CBP_BcsR"/>
    <property type="match status" value="1"/>
</dbReference>